<gene>
    <name evidence="1" type="ORF">SSP24_52610</name>
</gene>
<accession>A0A4Y3VRN0</accession>
<keyword evidence="2" id="KW-1185">Reference proteome</keyword>
<name>A0A4Y3VRN0_9ACTN</name>
<evidence type="ECO:0000313" key="1">
    <source>
        <dbReference type="EMBL" id="GEC07606.1"/>
    </source>
</evidence>
<dbReference type="EMBL" id="BJND01000041">
    <property type="protein sequence ID" value="GEC07606.1"/>
    <property type="molecule type" value="Genomic_DNA"/>
</dbReference>
<reference evidence="1 2" key="1">
    <citation type="submission" date="2019-06" db="EMBL/GenBank/DDBJ databases">
        <title>Whole genome shotgun sequence of Streptomyces spinoverrucosus NBRC 14228.</title>
        <authorList>
            <person name="Hosoyama A."/>
            <person name="Uohara A."/>
            <person name="Ohji S."/>
            <person name="Ichikawa N."/>
        </authorList>
    </citation>
    <scope>NUCLEOTIDE SEQUENCE [LARGE SCALE GENOMIC DNA]</scope>
    <source>
        <strain evidence="1 2">NBRC 14228</strain>
    </source>
</reference>
<organism evidence="1 2">
    <name type="scientific">Streptomyces spinoverrucosus</name>
    <dbReference type="NCBI Taxonomy" id="284043"/>
    <lineage>
        <taxon>Bacteria</taxon>
        <taxon>Bacillati</taxon>
        <taxon>Actinomycetota</taxon>
        <taxon>Actinomycetes</taxon>
        <taxon>Kitasatosporales</taxon>
        <taxon>Streptomycetaceae</taxon>
        <taxon>Streptomyces</taxon>
    </lineage>
</organism>
<protein>
    <submittedName>
        <fullName evidence="1">Uncharacterized protein</fullName>
    </submittedName>
</protein>
<dbReference type="Proteomes" id="UP000317881">
    <property type="component" value="Unassembled WGS sequence"/>
</dbReference>
<sequence>MSRAGAAGTRDVVVGAGLCSVGQVMEGYLSHGFVGGGYGLDATTAKAAPARRLAGTARPCKRVGPDSAGIATAQVLPSRSS</sequence>
<comment type="caution">
    <text evidence="1">The sequence shown here is derived from an EMBL/GenBank/DDBJ whole genome shotgun (WGS) entry which is preliminary data.</text>
</comment>
<evidence type="ECO:0000313" key="2">
    <source>
        <dbReference type="Proteomes" id="UP000317881"/>
    </source>
</evidence>
<proteinExistence type="predicted"/>
<dbReference type="AlphaFoldDB" id="A0A4Y3VRN0"/>